<keyword evidence="4 6" id="KW-0805">Transcription regulation</keyword>
<evidence type="ECO:0000256" key="6">
    <source>
        <dbReference type="HAMAP-Rule" id="MF_00073"/>
    </source>
</evidence>
<comment type="similarity">
    <text evidence="1 6">Belongs to the NusB family.</text>
</comment>
<evidence type="ECO:0000313" key="9">
    <source>
        <dbReference type="Proteomes" id="UP000265419"/>
    </source>
</evidence>
<dbReference type="AlphaFoldDB" id="A0A399JC38"/>
<dbReference type="InterPro" id="IPR011605">
    <property type="entry name" value="NusB_fam"/>
</dbReference>
<comment type="function">
    <text evidence="6">Involved in transcription antitermination. Required for transcription of ribosomal RNA (rRNA) genes. Binds specifically to the boxA antiterminator sequence of the ribosomal RNA (rrn) operons.</text>
</comment>
<dbReference type="InterPro" id="IPR006027">
    <property type="entry name" value="NusB_RsmB_TIM44"/>
</dbReference>
<dbReference type="Proteomes" id="UP000265419">
    <property type="component" value="Unassembled WGS sequence"/>
</dbReference>
<name>A0A399JC38_9MICC</name>
<dbReference type="GO" id="GO:0006353">
    <property type="term" value="P:DNA-templated transcription termination"/>
    <property type="evidence" value="ECO:0007669"/>
    <property type="project" value="UniProtKB-UniRule"/>
</dbReference>
<dbReference type="GO" id="GO:0005829">
    <property type="term" value="C:cytosol"/>
    <property type="evidence" value="ECO:0007669"/>
    <property type="project" value="TreeGrafter"/>
</dbReference>
<organism evidence="8 9">
    <name type="scientific">Galactobacter valiniphilus</name>
    <dbReference type="NCBI Taxonomy" id="2676122"/>
    <lineage>
        <taxon>Bacteria</taxon>
        <taxon>Bacillati</taxon>
        <taxon>Actinomycetota</taxon>
        <taxon>Actinomycetes</taxon>
        <taxon>Micrococcales</taxon>
        <taxon>Micrococcaceae</taxon>
        <taxon>Galactobacter</taxon>
    </lineage>
</organism>
<dbReference type="PANTHER" id="PTHR11078">
    <property type="entry name" value="N UTILIZATION SUBSTANCE PROTEIN B-RELATED"/>
    <property type="match status" value="1"/>
</dbReference>
<keyword evidence="5 6" id="KW-0804">Transcription</keyword>
<feature type="domain" description="NusB/RsmB/TIM44" evidence="7">
    <location>
        <begin position="6"/>
        <end position="128"/>
    </location>
</feature>
<keyword evidence="9" id="KW-1185">Reference proteome</keyword>
<keyword evidence="2 6" id="KW-0889">Transcription antitermination</keyword>
<dbReference type="Pfam" id="PF01029">
    <property type="entry name" value="NusB"/>
    <property type="match status" value="1"/>
</dbReference>
<dbReference type="PANTHER" id="PTHR11078:SF3">
    <property type="entry name" value="ANTITERMINATION NUSB DOMAIN-CONTAINING PROTEIN"/>
    <property type="match status" value="1"/>
</dbReference>
<dbReference type="HAMAP" id="MF_00073">
    <property type="entry name" value="NusB"/>
    <property type="match status" value="1"/>
</dbReference>
<dbReference type="GO" id="GO:0031564">
    <property type="term" value="P:transcription antitermination"/>
    <property type="evidence" value="ECO:0007669"/>
    <property type="project" value="UniProtKB-KW"/>
</dbReference>
<evidence type="ECO:0000256" key="3">
    <source>
        <dbReference type="ARBA" id="ARBA00022884"/>
    </source>
</evidence>
<proteinExistence type="inferred from homology"/>
<evidence type="ECO:0000256" key="4">
    <source>
        <dbReference type="ARBA" id="ARBA00023015"/>
    </source>
</evidence>
<dbReference type="InterPro" id="IPR035926">
    <property type="entry name" value="NusB-like_sf"/>
</dbReference>
<protein>
    <recommendedName>
        <fullName evidence="6">Transcription antitermination protein NusB</fullName>
    </recommendedName>
    <alternativeName>
        <fullName evidence="6">Antitermination factor NusB</fullName>
    </alternativeName>
</protein>
<dbReference type="EMBL" id="QQXK01000005">
    <property type="protein sequence ID" value="RII43131.1"/>
    <property type="molecule type" value="Genomic_DNA"/>
</dbReference>
<evidence type="ECO:0000256" key="5">
    <source>
        <dbReference type="ARBA" id="ARBA00023163"/>
    </source>
</evidence>
<dbReference type="NCBIfam" id="TIGR01951">
    <property type="entry name" value="nusB"/>
    <property type="match status" value="1"/>
</dbReference>
<reference evidence="8 9" key="1">
    <citation type="submission" date="2018-07" db="EMBL/GenBank/DDBJ databases">
        <title>Arthrobacter sp. nov., isolated from raw cow's milk with high bacterial count.</title>
        <authorList>
            <person name="Hahne J."/>
            <person name="Isele D."/>
            <person name="Lipski A."/>
        </authorList>
    </citation>
    <scope>NUCLEOTIDE SEQUENCE [LARGE SCALE GENOMIC DNA]</scope>
    <source>
        <strain evidence="8 9">JZ R-35</strain>
    </source>
</reference>
<dbReference type="Gene3D" id="1.10.940.10">
    <property type="entry name" value="NusB-like"/>
    <property type="match status" value="1"/>
</dbReference>
<evidence type="ECO:0000256" key="1">
    <source>
        <dbReference type="ARBA" id="ARBA00005952"/>
    </source>
</evidence>
<accession>A0A399JC38</accession>
<dbReference type="RefSeq" id="WP_119423779.1">
    <property type="nucleotide sequence ID" value="NZ_JBHOFJ010000008.1"/>
</dbReference>
<keyword evidence="3 6" id="KW-0694">RNA-binding</keyword>
<evidence type="ECO:0000259" key="7">
    <source>
        <dbReference type="Pfam" id="PF01029"/>
    </source>
</evidence>
<dbReference type="GO" id="GO:0003723">
    <property type="term" value="F:RNA binding"/>
    <property type="evidence" value="ECO:0007669"/>
    <property type="project" value="UniProtKB-UniRule"/>
</dbReference>
<sequence length="135" mass="15050">MSTRSKARQRALEVLFEAEQRGVDAASVLSRRLEGEDRVNPYTRELVGGVLSHQDRLDEIISTYAQGWSLERMPGVDRVALRLGLWELLYNDEVPDAVAVSEAVALVKALSTDDSPEFVNGLLGRLMRLKPTLLD</sequence>
<dbReference type="SUPFAM" id="SSF48013">
    <property type="entry name" value="NusB-like"/>
    <property type="match status" value="1"/>
</dbReference>
<evidence type="ECO:0000256" key="2">
    <source>
        <dbReference type="ARBA" id="ARBA00022814"/>
    </source>
</evidence>
<comment type="caution">
    <text evidence="8">The sequence shown here is derived from an EMBL/GenBank/DDBJ whole genome shotgun (WGS) entry which is preliminary data.</text>
</comment>
<gene>
    <name evidence="6" type="primary">nusB</name>
    <name evidence="8" type="ORF">DWB68_03620</name>
</gene>
<evidence type="ECO:0000313" key="8">
    <source>
        <dbReference type="EMBL" id="RII43131.1"/>
    </source>
</evidence>